<dbReference type="Gene3D" id="3.40.50.410">
    <property type="entry name" value="von Willebrand factor, type A domain"/>
    <property type="match status" value="1"/>
</dbReference>
<evidence type="ECO:0000313" key="3">
    <source>
        <dbReference type="EMBL" id="CAF1210940.1"/>
    </source>
</evidence>
<name>A0A814X3V1_9BILA</name>
<accession>A0A814X3V1</accession>
<gene>
    <name evidence="3" type="ORF">GPM918_LOCUS24206</name>
    <name evidence="2" type="ORF">OVA965_LOCUS22535</name>
    <name evidence="4" type="ORF">SRO942_LOCUS24205</name>
    <name evidence="5" type="ORF">TMI583_LOCUS23249</name>
</gene>
<dbReference type="EMBL" id="CAJOBC010008938">
    <property type="protein sequence ID" value="CAF3974938.1"/>
    <property type="molecule type" value="Genomic_DNA"/>
</dbReference>
<dbReference type="InterPro" id="IPR036465">
    <property type="entry name" value="vWFA_dom_sf"/>
</dbReference>
<evidence type="ECO:0000256" key="1">
    <source>
        <dbReference type="SAM" id="MobiDB-lite"/>
    </source>
</evidence>
<feature type="compositionally biased region" description="Low complexity" evidence="1">
    <location>
        <begin position="50"/>
        <end position="74"/>
    </location>
</feature>
<proteinExistence type="predicted"/>
<protein>
    <recommendedName>
        <fullName evidence="7">VWFA domain-containing protein</fullName>
    </recommendedName>
</protein>
<feature type="compositionally biased region" description="Polar residues" evidence="1">
    <location>
        <begin position="223"/>
        <end position="240"/>
    </location>
</feature>
<reference evidence="3" key="1">
    <citation type="submission" date="2021-02" db="EMBL/GenBank/DDBJ databases">
        <authorList>
            <person name="Nowell W R."/>
        </authorList>
    </citation>
    <scope>NUCLEOTIDE SEQUENCE</scope>
</reference>
<feature type="compositionally biased region" description="Polar residues" evidence="1">
    <location>
        <begin position="191"/>
        <end position="211"/>
    </location>
</feature>
<evidence type="ECO:0008006" key="7">
    <source>
        <dbReference type="Google" id="ProtNLM"/>
    </source>
</evidence>
<feature type="compositionally biased region" description="Polar residues" evidence="1">
    <location>
        <begin position="128"/>
        <end position="152"/>
    </location>
</feature>
<dbReference type="PANTHER" id="PTHR34706">
    <property type="entry name" value="SLR1338 PROTEIN"/>
    <property type="match status" value="1"/>
</dbReference>
<feature type="compositionally biased region" description="Polar residues" evidence="1">
    <location>
        <begin position="78"/>
        <end position="101"/>
    </location>
</feature>
<dbReference type="Proteomes" id="UP000677228">
    <property type="component" value="Unassembled WGS sequence"/>
</dbReference>
<dbReference type="Proteomes" id="UP000663829">
    <property type="component" value="Unassembled WGS sequence"/>
</dbReference>
<evidence type="ECO:0000313" key="2">
    <source>
        <dbReference type="EMBL" id="CAF1170310.1"/>
    </source>
</evidence>
<feature type="region of interest" description="Disordered" evidence="1">
    <location>
        <begin position="1"/>
        <end position="249"/>
    </location>
</feature>
<feature type="compositionally biased region" description="Low complexity" evidence="1">
    <location>
        <begin position="102"/>
        <end position="119"/>
    </location>
</feature>
<evidence type="ECO:0000313" key="5">
    <source>
        <dbReference type="EMBL" id="CAF3981643.1"/>
    </source>
</evidence>
<evidence type="ECO:0000313" key="6">
    <source>
        <dbReference type="Proteomes" id="UP000663829"/>
    </source>
</evidence>
<dbReference type="Proteomes" id="UP000682733">
    <property type="component" value="Unassembled WGS sequence"/>
</dbReference>
<sequence>MYPNAGPSAPPLPGTSQSNTGYPPYGGAQGQGAGAPWGVPPPLQQQYPGSQNTPYPPSTSYSSNQQYPTQQNNPYLPPSSTSNPYSSANPSYGQQQPSSYHPGQQGQSTYGSTSSPYGSTGMGATPDRYQQGQPSSTSYGQGAPYQSYQPGGSSYPPAGQSGYPPSQQFGYSQPNQYQPGSNLSGPPYSGAGSQTNQQPPYGVPSYQQQTPGGYGNDFAYQGGAQQRPGNYSTPYQQGSRPTYGDAGGNDVRMQRINQVAQRYEINPSLVNRLRVLEGYEILLLCDDSGSMNTPLETTSQTRWDELKQIINIILDICIIFDSNGVDIYFLNRRPVQNVTNISQLNECFSSKPQGMTPIVPVLRNILQTKGSQAQQGKKLLIFIATDGAPTNDQGQVDIQGLEYVIRNERNAQTTYVSFLACTDDNESVAYLSNWDKQMQNVDVVDDYRTEKQEIQRQRGYQYPFSYGDYIVKALLGAIDPQLDALDERPT</sequence>
<dbReference type="Proteomes" id="UP000681722">
    <property type="component" value="Unassembled WGS sequence"/>
</dbReference>
<evidence type="ECO:0000313" key="4">
    <source>
        <dbReference type="EMBL" id="CAF3974938.1"/>
    </source>
</evidence>
<dbReference type="SUPFAM" id="SSF53300">
    <property type="entry name" value="vWA-like"/>
    <property type="match status" value="1"/>
</dbReference>
<dbReference type="EMBL" id="CAJNOK010012753">
    <property type="protein sequence ID" value="CAF1170310.1"/>
    <property type="molecule type" value="Genomic_DNA"/>
</dbReference>
<dbReference type="EMBL" id="CAJOBA010034277">
    <property type="protein sequence ID" value="CAF3981643.1"/>
    <property type="molecule type" value="Genomic_DNA"/>
</dbReference>
<dbReference type="PANTHER" id="PTHR34706:SF1">
    <property type="entry name" value="VWFA DOMAIN-CONTAINING PROTEIN"/>
    <property type="match status" value="1"/>
</dbReference>
<feature type="compositionally biased region" description="Polar residues" evidence="1">
    <location>
        <begin position="163"/>
        <end position="184"/>
    </location>
</feature>
<dbReference type="OrthoDB" id="2142040at2759"/>
<dbReference type="EMBL" id="CAJNOQ010008937">
    <property type="protein sequence ID" value="CAF1210940.1"/>
    <property type="molecule type" value="Genomic_DNA"/>
</dbReference>
<organism evidence="3 6">
    <name type="scientific">Didymodactylos carnosus</name>
    <dbReference type="NCBI Taxonomy" id="1234261"/>
    <lineage>
        <taxon>Eukaryota</taxon>
        <taxon>Metazoa</taxon>
        <taxon>Spiralia</taxon>
        <taxon>Gnathifera</taxon>
        <taxon>Rotifera</taxon>
        <taxon>Eurotatoria</taxon>
        <taxon>Bdelloidea</taxon>
        <taxon>Philodinida</taxon>
        <taxon>Philodinidae</taxon>
        <taxon>Didymodactylos</taxon>
    </lineage>
</organism>
<comment type="caution">
    <text evidence="3">The sequence shown here is derived from an EMBL/GenBank/DDBJ whole genome shotgun (WGS) entry which is preliminary data.</text>
</comment>
<dbReference type="AlphaFoldDB" id="A0A814X3V1"/>
<keyword evidence="6" id="KW-1185">Reference proteome</keyword>